<dbReference type="STRING" id="243159.AFE_2465"/>
<dbReference type="HOGENOM" id="CLU_2930549_0_0_6"/>
<dbReference type="PaxDb" id="243159-AFE_2465"/>
<name>B7J702_ACIF2</name>
<keyword evidence="2" id="KW-1185">Reference proteome</keyword>
<proteinExistence type="predicted"/>
<evidence type="ECO:0000313" key="1">
    <source>
        <dbReference type="EMBL" id="ACK79926.1"/>
    </source>
</evidence>
<evidence type="ECO:0000313" key="2">
    <source>
        <dbReference type="Proteomes" id="UP000001362"/>
    </source>
</evidence>
<reference evidence="1 2" key="1">
    <citation type="journal article" date="2008" name="BMC Genomics">
        <title>Acidithiobacillus ferrooxidans metabolism: from genome sequence to industrial applications.</title>
        <authorList>
            <person name="Valdes J."/>
            <person name="Pedroso I."/>
            <person name="Quatrini R."/>
            <person name="Dodson R.J."/>
            <person name="Tettelin H."/>
            <person name="Blake R.II."/>
            <person name="Eisen J.A."/>
            <person name="Holmes D.S."/>
        </authorList>
    </citation>
    <scope>NUCLEOTIDE SEQUENCE [LARGE SCALE GENOMIC DNA]</scope>
    <source>
        <strain evidence="2">ATCC 23270 / DSM 14882 / CIP 104768 / NCIMB 8455</strain>
    </source>
</reference>
<dbReference type="EMBL" id="CP001219">
    <property type="protein sequence ID" value="ACK79926.1"/>
    <property type="molecule type" value="Genomic_DNA"/>
</dbReference>
<gene>
    <name evidence="1" type="ordered locus">AFE_2465</name>
</gene>
<accession>B7J702</accession>
<dbReference type="AlphaFoldDB" id="B7J702"/>
<dbReference type="KEGG" id="afr:AFE_2465"/>
<protein>
    <submittedName>
        <fullName evidence="1">Uncharacterized protein</fullName>
    </submittedName>
</protein>
<sequence>MACEWWGYGNKKAMPADNHLISTPDLQPSRLITAPKNIHKLYTIYMEFIDEDHLQSSLRT</sequence>
<dbReference type="Proteomes" id="UP000001362">
    <property type="component" value="Chromosome"/>
</dbReference>
<organism evidence="1 2">
    <name type="scientific">Acidithiobacillus ferrooxidans (strain ATCC 23270 / DSM 14882 / CIP 104768 / NCIMB 8455)</name>
    <name type="common">Ferrobacillus ferrooxidans (strain ATCC 23270)</name>
    <dbReference type="NCBI Taxonomy" id="243159"/>
    <lineage>
        <taxon>Bacteria</taxon>
        <taxon>Pseudomonadati</taxon>
        <taxon>Pseudomonadota</taxon>
        <taxon>Acidithiobacillia</taxon>
        <taxon>Acidithiobacillales</taxon>
        <taxon>Acidithiobacillaceae</taxon>
        <taxon>Acidithiobacillus</taxon>
    </lineage>
</organism>